<name>A7RJV7_NEMVE</name>
<dbReference type="InterPro" id="IPR002659">
    <property type="entry name" value="Glyco_trans_31"/>
</dbReference>
<comment type="subcellular location">
    <subcellularLocation>
        <location evidence="1 10">Golgi apparatus membrane</location>
        <topology evidence="1 10">Single-pass type II membrane protein</topology>
    </subcellularLocation>
</comment>
<evidence type="ECO:0000256" key="9">
    <source>
        <dbReference type="ARBA" id="ARBA00023136"/>
    </source>
</evidence>
<dbReference type="PANTHER" id="PTHR11214">
    <property type="entry name" value="BETA-1,3-N-ACETYLGLUCOSAMINYLTRANSFERASE"/>
    <property type="match status" value="1"/>
</dbReference>
<dbReference type="GO" id="GO:0006024">
    <property type="term" value="P:glycosaminoglycan biosynthetic process"/>
    <property type="evidence" value="ECO:0000318"/>
    <property type="project" value="GO_Central"/>
</dbReference>
<evidence type="ECO:0000256" key="1">
    <source>
        <dbReference type="ARBA" id="ARBA00004323"/>
    </source>
</evidence>
<evidence type="ECO:0000256" key="3">
    <source>
        <dbReference type="ARBA" id="ARBA00022676"/>
    </source>
</evidence>
<gene>
    <name evidence="11" type="ORF">NEMVEDRAFT_v1g238816</name>
</gene>
<keyword evidence="7 10" id="KW-1133">Transmembrane helix</keyword>
<feature type="transmembrane region" description="Helical" evidence="10">
    <location>
        <begin position="12"/>
        <end position="33"/>
    </location>
</feature>
<accession>A7RJV7</accession>
<keyword evidence="4" id="KW-0808">Transferase</keyword>
<dbReference type="EC" id="2.4.1.-" evidence="10"/>
<dbReference type="InParanoid" id="A7RJV7"/>
<keyword evidence="3 10" id="KW-0328">Glycosyltransferase</keyword>
<dbReference type="AlphaFoldDB" id="A7RJV7"/>
<dbReference type="EMBL" id="DS469514">
    <property type="protein sequence ID" value="EDO48433.1"/>
    <property type="molecule type" value="Genomic_DNA"/>
</dbReference>
<reference evidence="11 12" key="1">
    <citation type="journal article" date="2007" name="Science">
        <title>Sea anemone genome reveals ancestral eumetazoan gene repertoire and genomic organization.</title>
        <authorList>
            <person name="Putnam N.H."/>
            <person name="Srivastava M."/>
            <person name="Hellsten U."/>
            <person name="Dirks B."/>
            <person name="Chapman J."/>
            <person name="Salamov A."/>
            <person name="Terry A."/>
            <person name="Shapiro H."/>
            <person name="Lindquist E."/>
            <person name="Kapitonov V.V."/>
            <person name="Jurka J."/>
            <person name="Genikhovich G."/>
            <person name="Grigoriev I.V."/>
            <person name="Lucas S.M."/>
            <person name="Steele R.E."/>
            <person name="Finnerty J.R."/>
            <person name="Technau U."/>
            <person name="Martindale M.Q."/>
            <person name="Rokhsar D.S."/>
        </authorList>
    </citation>
    <scope>NUCLEOTIDE SEQUENCE [LARGE SCALE GENOMIC DNA]</scope>
    <source>
        <strain evidence="12">CH2 X CH6</strain>
    </source>
</reference>
<dbReference type="GO" id="GO:0006493">
    <property type="term" value="P:protein O-linked glycosylation"/>
    <property type="evidence" value="ECO:0000318"/>
    <property type="project" value="GO_Central"/>
</dbReference>
<evidence type="ECO:0000256" key="2">
    <source>
        <dbReference type="ARBA" id="ARBA00008661"/>
    </source>
</evidence>
<organism evidence="11 12">
    <name type="scientific">Nematostella vectensis</name>
    <name type="common">Starlet sea anemone</name>
    <dbReference type="NCBI Taxonomy" id="45351"/>
    <lineage>
        <taxon>Eukaryota</taxon>
        <taxon>Metazoa</taxon>
        <taxon>Cnidaria</taxon>
        <taxon>Anthozoa</taxon>
        <taxon>Hexacorallia</taxon>
        <taxon>Actiniaria</taxon>
        <taxon>Edwardsiidae</taxon>
        <taxon>Nematostella</taxon>
    </lineage>
</organism>
<comment type="similarity">
    <text evidence="2 10">Belongs to the glycosyltransferase 31 family.</text>
</comment>
<dbReference type="GO" id="GO:0000139">
    <property type="term" value="C:Golgi membrane"/>
    <property type="evidence" value="ECO:0000318"/>
    <property type="project" value="GO_Central"/>
</dbReference>
<evidence type="ECO:0000313" key="12">
    <source>
        <dbReference type="Proteomes" id="UP000001593"/>
    </source>
</evidence>
<evidence type="ECO:0000256" key="5">
    <source>
        <dbReference type="ARBA" id="ARBA00022692"/>
    </source>
</evidence>
<evidence type="ECO:0000256" key="8">
    <source>
        <dbReference type="ARBA" id="ARBA00023034"/>
    </source>
</evidence>
<keyword evidence="12" id="KW-1185">Reference proteome</keyword>
<keyword evidence="9 10" id="KW-0472">Membrane</keyword>
<evidence type="ECO:0000256" key="4">
    <source>
        <dbReference type="ARBA" id="ARBA00022679"/>
    </source>
</evidence>
<dbReference type="KEGG" id="nve:5520673"/>
<evidence type="ECO:0000256" key="7">
    <source>
        <dbReference type="ARBA" id="ARBA00022989"/>
    </source>
</evidence>
<dbReference type="PhylomeDB" id="A7RJV7"/>
<sequence>MWKSYSRRLQVSVAVAIILTTLIFLQLTSNVFLKTHNHPSYKTTLGDVLERQEDFILADFQDRGINKTEVLLVLIVSSAPRRKDRRDSIRQSYWKYCKTSQVICVFFTDGLVDNSTRDQLRNESRTYGDLRYQPLQGGKEFGYRFLLQIKWAMAHYEFQYLLRVDDDYFVCLNRLLNELPRRPKNNLVWGHFYCLKDLVYVDEAWMIFSVDVIRTFLSQDDKHLVCHPHADQQIAIWLNNIPGRIYFHDPRLHHARAGLIPEFKTKRDICNVYLGVHGAYSDLMAYFGEVSNDEAKGHVMNIADYRLGCPHWGFEWTEMAGFYRFEPKPCVNMSSWGLDHNMYAGDEEFVTPKEAPSSSST</sequence>
<dbReference type="FunFam" id="3.90.550.50:FF:000165">
    <property type="entry name" value="Hexosyltransferase"/>
    <property type="match status" value="1"/>
</dbReference>
<dbReference type="OrthoDB" id="5962082at2759"/>
<keyword evidence="6 10" id="KW-0735">Signal-anchor</keyword>
<evidence type="ECO:0000256" key="10">
    <source>
        <dbReference type="RuleBase" id="RU363063"/>
    </source>
</evidence>
<protein>
    <recommendedName>
        <fullName evidence="10">Hexosyltransferase</fullName>
        <ecNumber evidence="10">2.4.1.-</ecNumber>
    </recommendedName>
</protein>
<keyword evidence="5 10" id="KW-0812">Transmembrane</keyword>
<dbReference type="Pfam" id="PF01762">
    <property type="entry name" value="Galactosyl_T"/>
    <property type="match status" value="1"/>
</dbReference>
<dbReference type="HOGENOM" id="CLU_061047_0_0_1"/>
<dbReference type="GO" id="GO:0047220">
    <property type="term" value="F:galactosylxylosylprotein 3-beta-galactosyltransferase activity"/>
    <property type="evidence" value="ECO:0000318"/>
    <property type="project" value="GO_Central"/>
</dbReference>
<dbReference type="OMA" id="HPPARDI"/>
<evidence type="ECO:0000256" key="6">
    <source>
        <dbReference type="ARBA" id="ARBA00022968"/>
    </source>
</evidence>
<proteinExistence type="inferred from homology"/>
<dbReference type="PANTHER" id="PTHR11214:SF3">
    <property type="entry name" value="BETA-1,3-GALACTOSYLTRANSFERASE 6"/>
    <property type="match status" value="1"/>
</dbReference>
<evidence type="ECO:0000313" key="11">
    <source>
        <dbReference type="EMBL" id="EDO48433.1"/>
    </source>
</evidence>
<dbReference type="Gene3D" id="3.90.550.50">
    <property type="match status" value="1"/>
</dbReference>
<dbReference type="Proteomes" id="UP000001593">
    <property type="component" value="Unassembled WGS sequence"/>
</dbReference>
<keyword evidence="8 10" id="KW-0333">Golgi apparatus</keyword>
<dbReference type="STRING" id="45351.A7RJV7"/>